<dbReference type="RefSeq" id="WP_095917150.1">
    <property type="nucleotide sequence ID" value="NZ_BQMG01000005.1"/>
</dbReference>
<evidence type="ECO:0000313" key="2">
    <source>
        <dbReference type="Proteomes" id="UP000243136"/>
    </source>
</evidence>
<proteinExistence type="predicted"/>
<accession>A0A250G3B8</accession>
<organism evidence="1 2">
    <name type="scientific">Capnocytophaga canimorsus</name>
    <dbReference type="NCBI Taxonomy" id="28188"/>
    <lineage>
        <taxon>Bacteria</taxon>
        <taxon>Pseudomonadati</taxon>
        <taxon>Bacteroidota</taxon>
        <taxon>Flavobacteriia</taxon>
        <taxon>Flavobacteriales</taxon>
        <taxon>Flavobacteriaceae</taxon>
        <taxon>Capnocytophaga</taxon>
    </lineage>
</organism>
<dbReference type="EMBL" id="CP022388">
    <property type="protein sequence ID" value="ATA91711.1"/>
    <property type="molecule type" value="Genomic_DNA"/>
</dbReference>
<dbReference type="AlphaFoldDB" id="A0A250G3B8"/>
<name>A0A250G3B8_9FLAO</name>
<evidence type="ECO:0000313" key="1">
    <source>
        <dbReference type="EMBL" id="ATA91711.1"/>
    </source>
</evidence>
<dbReference type="Proteomes" id="UP000243136">
    <property type="component" value="Chromosome"/>
</dbReference>
<reference evidence="2" key="1">
    <citation type="submission" date="2017-06" db="EMBL/GenBank/DDBJ databases">
        <title>Capnocytophaga spp. assemblies.</title>
        <authorList>
            <person name="Gulvik C.A."/>
        </authorList>
    </citation>
    <scope>NUCLEOTIDE SEQUENCE [LARGE SCALE GENOMIC DNA]</scope>
    <source>
        <strain evidence="2">H5594</strain>
    </source>
</reference>
<sequence>MNEKFNIFLDFDEDIENDFPRVSFEVTKYIWNYIEKELLIPNKIWVNDKYKYILSLIIDKFNPNGFYQENIFNTDETKFLTPKFSTSKSYKQASLFVYSSLIGKDIKPNEFAILIYDAFASLILVYTKKLTKADFDGKKQKIDFQLIDSFLFPVTLEKARNQIW</sequence>
<gene>
    <name evidence="1" type="ORF">CGC56_05705</name>
</gene>
<protein>
    <submittedName>
        <fullName evidence="1">Uncharacterized protein</fullName>
    </submittedName>
</protein>